<dbReference type="PROSITE" id="PS51918">
    <property type="entry name" value="RADICAL_SAM"/>
    <property type="match status" value="1"/>
</dbReference>
<dbReference type="Pfam" id="PF04055">
    <property type="entry name" value="Radical_SAM"/>
    <property type="match status" value="1"/>
</dbReference>
<reference evidence="11" key="1">
    <citation type="submission" date="2022-08" db="EMBL/GenBank/DDBJ databases">
        <title>Nisaea acidiphila sp. nov., isolated from a marine algal debris and emended description of the genus Nisaea Urios et al. 2008.</title>
        <authorList>
            <person name="Kwon K."/>
        </authorList>
    </citation>
    <scope>NUCLEOTIDE SEQUENCE</scope>
    <source>
        <strain evidence="11">MEBiC11861</strain>
    </source>
</reference>
<dbReference type="RefSeq" id="WP_257771353.1">
    <property type="nucleotide sequence ID" value="NZ_CP102480.1"/>
</dbReference>
<evidence type="ECO:0000259" key="9">
    <source>
        <dbReference type="PROSITE" id="PS51332"/>
    </source>
</evidence>
<dbReference type="SMART" id="SM00729">
    <property type="entry name" value="Elp3"/>
    <property type="match status" value="1"/>
</dbReference>
<dbReference type="Gene3D" id="1.25.40.10">
    <property type="entry name" value="Tetratricopeptide repeat domain"/>
    <property type="match status" value="1"/>
</dbReference>
<feature type="domain" description="Radical SAM core" evidence="10">
    <location>
        <begin position="199"/>
        <end position="421"/>
    </location>
</feature>
<feature type="region of interest" description="Disordered" evidence="8">
    <location>
        <begin position="641"/>
        <end position="689"/>
    </location>
</feature>
<keyword evidence="2" id="KW-0489">Methyltransferase</keyword>
<sequence>MKILMVIPRYVQNAGAFYHLPLGLGYVAAIAEQEGHEIQAINLNAHGLDYLDALRLKLLTFKPDLCSTGGLSAFVAKVQEILGICKEICPETTTIIGGGMLSGDPEPAMRMTGADIGVIGEGEDSFGDFLRTFSTSGDLAQVDGLIFRNDKGALVRNKPRAAIMGLDDLPWPNYDLLGFADMIGSQSCNDVYFFQGQPNSNPRSIDMITSRSCPFSCTFCFHPAGKVYRERDLEKFFEEVSFYKQKYDINMVQIVDELFSLRKDRLHEFCERMEPLGLQWLVQLHVNSTDRETLRKMERSGCSFISYGIESMDPTVLVSMKKKAKVERVDSALALTAEEKIGIQGNLIFGDTVETVETANNSLKWWSKNIEHGVYLNMLQVYPGSPDYIEAVRDGLISDRDHFVNELPVNVNISRMNEANRSILSLLINTYSNSLFNIGNLTSFEIAKRQIEGRSLAYDLTFECPSCGSENHYESAIFDHRENSSFRVTCRSCRVRSHIPNPLQETSSYRVRNLQLSRLEEAKSKLAEQDFATAKEILNSILALEGISQTKAAAYYLTGQIERAQSNAGGALLGLSKAVTYAPFNAGYHVEFARLLRDLKIYGGAAMHYRQALKLRPDDPQATQELSQLENDPAIGDKEVFTVSVSNDPPPQRRPREKKTTRVRHADKLKLGTGRFDTEPEFAHLEPVA</sequence>
<dbReference type="GO" id="GO:0003824">
    <property type="term" value="F:catalytic activity"/>
    <property type="evidence" value="ECO:0007669"/>
    <property type="project" value="InterPro"/>
</dbReference>
<dbReference type="Gene3D" id="3.80.30.20">
    <property type="entry name" value="tm_1862 like domain"/>
    <property type="match status" value="1"/>
</dbReference>
<dbReference type="KEGG" id="naci:NUH88_08375"/>
<evidence type="ECO:0000256" key="2">
    <source>
        <dbReference type="ARBA" id="ARBA00022603"/>
    </source>
</evidence>
<dbReference type="InterPro" id="IPR006158">
    <property type="entry name" value="Cobalamin-bd"/>
</dbReference>
<evidence type="ECO:0000256" key="3">
    <source>
        <dbReference type="ARBA" id="ARBA00022679"/>
    </source>
</evidence>
<organism evidence="11 12">
    <name type="scientific">Nisaea acidiphila</name>
    <dbReference type="NCBI Taxonomy" id="1862145"/>
    <lineage>
        <taxon>Bacteria</taxon>
        <taxon>Pseudomonadati</taxon>
        <taxon>Pseudomonadota</taxon>
        <taxon>Alphaproteobacteria</taxon>
        <taxon>Rhodospirillales</taxon>
        <taxon>Thalassobaculaceae</taxon>
        <taxon>Nisaea</taxon>
    </lineage>
</organism>
<evidence type="ECO:0000313" key="12">
    <source>
        <dbReference type="Proteomes" id="UP001060336"/>
    </source>
</evidence>
<dbReference type="SFLD" id="SFLDG01082">
    <property type="entry name" value="B12-binding_domain_containing"/>
    <property type="match status" value="1"/>
</dbReference>
<dbReference type="CDD" id="cd02068">
    <property type="entry name" value="radical_SAM_B12_BD"/>
    <property type="match status" value="1"/>
</dbReference>
<feature type="domain" description="B12-binding" evidence="9">
    <location>
        <begin position="6"/>
        <end position="140"/>
    </location>
</feature>
<dbReference type="AlphaFoldDB" id="A0A9J7AWG5"/>
<evidence type="ECO:0000256" key="7">
    <source>
        <dbReference type="ARBA" id="ARBA00023014"/>
    </source>
</evidence>
<dbReference type="Pfam" id="PF02310">
    <property type="entry name" value="B12-binding"/>
    <property type="match status" value="1"/>
</dbReference>
<proteinExistence type="predicted"/>
<dbReference type="InterPro" id="IPR034466">
    <property type="entry name" value="Methyltransferase_Class_B"/>
</dbReference>
<evidence type="ECO:0000259" key="10">
    <source>
        <dbReference type="PROSITE" id="PS51918"/>
    </source>
</evidence>
<evidence type="ECO:0000256" key="5">
    <source>
        <dbReference type="ARBA" id="ARBA00022723"/>
    </source>
</evidence>
<dbReference type="SUPFAM" id="SSF48452">
    <property type="entry name" value="TPR-like"/>
    <property type="match status" value="1"/>
</dbReference>
<evidence type="ECO:0000313" key="11">
    <source>
        <dbReference type="EMBL" id="UUX51703.1"/>
    </source>
</evidence>
<keyword evidence="7" id="KW-0411">Iron-sulfur</keyword>
<dbReference type="InterPro" id="IPR007197">
    <property type="entry name" value="rSAM"/>
</dbReference>
<dbReference type="CDD" id="cd01335">
    <property type="entry name" value="Radical_SAM"/>
    <property type="match status" value="1"/>
</dbReference>
<keyword evidence="6" id="KW-0408">Iron</keyword>
<evidence type="ECO:0000256" key="1">
    <source>
        <dbReference type="ARBA" id="ARBA00001966"/>
    </source>
</evidence>
<dbReference type="PANTHER" id="PTHR43409">
    <property type="entry name" value="ANAEROBIC MAGNESIUM-PROTOPORPHYRIN IX MONOMETHYL ESTER CYCLASE-RELATED"/>
    <property type="match status" value="1"/>
</dbReference>
<dbReference type="InterPro" id="IPR023404">
    <property type="entry name" value="rSAM_horseshoe"/>
</dbReference>
<dbReference type="InterPro" id="IPR058240">
    <property type="entry name" value="rSAM_sf"/>
</dbReference>
<dbReference type="InterPro" id="IPR011990">
    <property type="entry name" value="TPR-like_helical_dom_sf"/>
</dbReference>
<dbReference type="GO" id="GO:0031419">
    <property type="term" value="F:cobalamin binding"/>
    <property type="evidence" value="ECO:0007669"/>
    <property type="project" value="InterPro"/>
</dbReference>
<dbReference type="EMBL" id="CP102480">
    <property type="protein sequence ID" value="UUX51703.1"/>
    <property type="molecule type" value="Genomic_DNA"/>
</dbReference>
<dbReference type="Proteomes" id="UP001060336">
    <property type="component" value="Chromosome"/>
</dbReference>
<accession>A0A9J7AWG5</accession>
<name>A0A9J7AWG5_9PROT</name>
<dbReference type="InterPro" id="IPR051198">
    <property type="entry name" value="BchE-like"/>
</dbReference>
<dbReference type="InterPro" id="IPR006638">
    <property type="entry name" value="Elp3/MiaA/NifB-like_rSAM"/>
</dbReference>
<dbReference type="Gene3D" id="3.40.50.280">
    <property type="entry name" value="Cobalamin-binding domain"/>
    <property type="match status" value="1"/>
</dbReference>
<keyword evidence="4" id="KW-0949">S-adenosyl-L-methionine</keyword>
<keyword evidence="12" id="KW-1185">Reference proteome</keyword>
<gene>
    <name evidence="11" type="ORF">NUH88_08375</name>
</gene>
<keyword evidence="5" id="KW-0479">Metal-binding</keyword>
<keyword evidence="3" id="KW-0808">Transferase</keyword>
<comment type="cofactor">
    <cofactor evidence="1">
        <name>[4Fe-4S] cluster</name>
        <dbReference type="ChEBI" id="CHEBI:49883"/>
    </cofactor>
</comment>
<dbReference type="GO" id="GO:0046872">
    <property type="term" value="F:metal ion binding"/>
    <property type="evidence" value="ECO:0007669"/>
    <property type="project" value="UniProtKB-KW"/>
</dbReference>
<dbReference type="SFLD" id="SFLDG01123">
    <property type="entry name" value="methyltransferase_(Class_B)"/>
    <property type="match status" value="1"/>
</dbReference>
<feature type="compositionally biased region" description="Basic and acidic residues" evidence="8">
    <location>
        <begin position="658"/>
        <end position="689"/>
    </location>
</feature>
<evidence type="ECO:0000256" key="4">
    <source>
        <dbReference type="ARBA" id="ARBA00022691"/>
    </source>
</evidence>
<dbReference type="PROSITE" id="PS51332">
    <property type="entry name" value="B12_BINDING"/>
    <property type="match status" value="1"/>
</dbReference>
<dbReference type="PANTHER" id="PTHR43409:SF7">
    <property type="entry name" value="BLL1977 PROTEIN"/>
    <property type="match status" value="1"/>
</dbReference>
<protein>
    <submittedName>
        <fullName evidence="11">Cobalamin-dependent protein</fullName>
    </submittedName>
</protein>
<evidence type="ECO:0000256" key="6">
    <source>
        <dbReference type="ARBA" id="ARBA00023004"/>
    </source>
</evidence>
<dbReference type="GO" id="GO:0051539">
    <property type="term" value="F:4 iron, 4 sulfur cluster binding"/>
    <property type="evidence" value="ECO:0007669"/>
    <property type="project" value="UniProtKB-KW"/>
</dbReference>
<dbReference type="SUPFAM" id="SSF102114">
    <property type="entry name" value="Radical SAM enzymes"/>
    <property type="match status" value="1"/>
</dbReference>
<evidence type="ECO:0000256" key="8">
    <source>
        <dbReference type="SAM" id="MobiDB-lite"/>
    </source>
</evidence>
<dbReference type="SFLD" id="SFLDS00029">
    <property type="entry name" value="Radical_SAM"/>
    <property type="match status" value="1"/>
</dbReference>